<organism evidence="1 2">
    <name type="scientific">Acropora cervicornis</name>
    <name type="common">Staghorn coral</name>
    <dbReference type="NCBI Taxonomy" id="6130"/>
    <lineage>
        <taxon>Eukaryota</taxon>
        <taxon>Metazoa</taxon>
        <taxon>Cnidaria</taxon>
        <taxon>Anthozoa</taxon>
        <taxon>Hexacorallia</taxon>
        <taxon>Scleractinia</taxon>
        <taxon>Astrocoeniina</taxon>
        <taxon>Acroporidae</taxon>
        <taxon>Acropora</taxon>
    </lineage>
</organism>
<comment type="caution">
    <text evidence="1">The sequence shown here is derived from an EMBL/GenBank/DDBJ whole genome shotgun (WGS) entry which is preliminary data.</text>
</comment>
<reference evidence="1" key="2">
    <citation type="journal article" date="2023" name="Science">
        <title>Genomic signatures of disease resistance in endangered staghorn corals.</title>
        <authorList>
            <person name="Vollmer S.V."/>
            <person name="Selwyn J.D."/>
            <person name="Despard B.A."/>
            <person name="Roesel C.L."/>
        </authorList>
    </citation>
    <scope>NUCLEOTIDE SEQUENCE</scope>
    <source>
        <strain evidence="1">K2</strain>
    </source>
</reference>
<reference evidence="1" key="1">
    <citation type="journal article" date="2023" name="G3 (Bethesda)">
        <title>Whole genome assembly and annotation of the endangered Caribbean coral Acropora cervicornis.</title>
        <authorList>
            <person name="Selwyn J.D."/>
            <person name="Vollmer S.V."/>
        </authorList>
    </citation>
    <scope>NUCLEOTIDE SEQUENCE</scope>
    <source>
        <strain evidence="1">K2</strain>
    </source>
</reference>
<keyword evidence="2" id="KW-1185">Reference proteome</keyword>
<name>A0AAD9V4C4_ACRCE</name>
<dbReference type="EMBL" id="JARQWQ010000035">
    <property type="protein sequence ID" value="KAK2560761.1"/>
    <property type="molecule type" value="Genomic_DNA"/>
</dbReference>
<sequence length="123" mass="13907">EPLSVQAIIQQGRAHSKASFPAFVTVKTTITQFNIIVKMAFRFTVVLLLISWWCITSHGQVLCGRFGGTGPCPPGYKRDEFSLEEGATVDAFPKRFSDPYFVRKNKATRADYQLERQLFGDEE</sequence>
<gene>
    <name evidence="1" type="ORF">P5673_016547</name>
</gene>
<dbReference type="Proteomes" id="UP001249851">
    <property type="component" value="Unassembled WGS sequence"/>
</dbReference>
<feature type="non-terminal residue" evidence="1">
    <location>
        <position position="123"/>
    </location>
</feature>
<evidence type="ECO:0000313" key="2">
    <source>
        <dbReference type="Proteomes" id="UP001249851"/>
    </source>
</evidence>
<evidence type="ECO:0000313" key="1">
    <source>
        <dbReference type="EMBL" id="KAK2560761.1"/>
    </source>
</evidence>
<protein>
    <submittedName>
        <fullName evidence="1">Uncharacterized protein</fullName>
    </submittedName>
</protein>
<accession>A0AAD9V4C4</accession>
<proteinExistence type="predicted"/>
<dbReference type="AlphaFoldDB" id="A0AAD9V4C4"/>